<gene>
    <name evidence="1" type="ORF">DM860_015323</name>
</gene>
<dbReference type="Proteomes" id="UP000249390">
    <property type="component" value="Unassembled WGS sequence"/>
</dbReference>
<reference evidence="1 2" key="1">
    <citation type="submission" date="2018-06" db="EMBL/GenBank/DDBJ databases">
        <title>The Genome of Cuscuta australis (Dodder) Provides Insight into the Evolution of Plant Parasitism.</title>
        <authorList>
            <person name="Liu H."/>
        </authorList>
    </citation>
    <scope>NUCLEOTIDE SEQUENCE [LARGE SCALE GENOMIC DNA]</scope>
    <source>
        <strain evidence="2">cv. Yunnan</strain>
        <tissue evidence="1">Vines</tissue>
    </source>
</reference>
<evidence type="ECO:0000313" key="2">
    <source>
        <dbReference type="Proteomes" id="UP000249390"/>
    </source>
</evidence>
<protein>
    <submittedName>
        <fullName evidence="1">Uncharacterized protein</fullName>
    </submittedName>
</protein>
<sequence>MPYLLLAKEVPNLNGLVIVCDGGVNGKVSVDKAHLVAEARGNTGDEVLDVAEGGADRGGGLPRREPGIGLELEFPGFLVFNQLEIQIQMLEVPGELASRTLNLDLFRLHLDFHPVGDVHRLGREYRLHRLSLTLSRRPECWPAENLCFCGRLYEV</sequence>
<name>A0A328DM41_9ASTE</name>
<organism evidence="1 2">
    <name type="scientific">Cuscuta australis</name>
    <dbReference type="NCBI Taxonomy" id="267555"/>
    <lineage>
        <taxon>Eukaryota</taxon>
        <taxon>Viridiplantae</taxon>
        <taxon>Streptophyta</taxon>
        <taxon>Embryophyta</taxon>
        <taxon>Tracheophyta</taxon>
        <taxon>Spermatophyta</taxon>
        <taxon>Magnoliopsida</taxon>
        <taxon>eudicotyledons</taxon>
        <taxon>Gunneridae</taxon>
        <taxon>Pentapetalae</taxon>
        <taxon>asterids</taxon>
        <taxon>lamiids</taxon>
        <taxon>Solanales</taxon>
        <taxon>Convolvulaceae</taxon>
        <taxon>Cuscuteae</taxon>
        <taxon>Cuscuta</taxon>
        <taxon>Cuscuta subgen. Grammica</taxon>
        <taxon>Cuscuta sect. Cleistogrammica</taxon>
    </lineage>
</organism>
<keyword evidence="2" id="KW-1185">Reference proteome</keyword>
<evidence type="ECO:0000313" key="1">
    <source>
        <dbReference type="EMBL" id="RAL46330.1"/>
    </source>
</evidence>
<comment type="caution">
    <text evidence="1">The sequence shown here is derived from an EMBL/GenBank/DDBJ whole genome shotgun (WGS) entry which is preliminary data.</text>
</comment>
<accession>A0A328DM41</accession>
<proteinExistence type="predicted"/>
<dbReference type="EMBL" id="NQVE01000123">
    <property type="protein sequence ID" value="RAL46330.1"/>
    <property type="molecule type" value="Genomic_DNA"/>
</dbReference>
<dbReference type="AlphaFoldDB" id="A0A328DM41"/>